<dbReference type="Proteomes" id="UP000027600">
    <property type="component" value="Chromosome I"/>
</dbReference>
<reference evidence="3 4" key="1">
    <citation type="journal article" date="2014" name="Int. J. Syst. Evol. Microbiol.">
        <title>Complete genome of a new Firmicutes species belonging to the dominant human colonic microbiota ('Ruminococcus bicirculans') reveals two chromosomes and a selective capacity to utilize plant glucans.</title>
        <authorList>
            <consortium name="NISC Comparative Sequencing Program"/>
            <person name="Wegmann U."/>
            <person name="Louis P."/>
            <person name="Goesmann A."/>
            <person name="Henrissat B."/>
            <person name="Duncan S.H."/>
            <person name="Flint H.J."/>
        </authorList>
    </citation>
    <scope>NUCLEOTIDE SEQUENCE [LARGE SCALE GENOMIC DNA]</scope>
    <source>
        <strain evidence="3 4">80/3</strain>
    </source>
</reference>
<organism evidence="3 4">
    <name type="scientific">Ruminococcus bicirculans</name>
    <name type="common">ex Wegman et al. 2014</name>
    <dbReference type="NCBI Taxonomy" id="1160721"/>
    <lineage>
        <taxon>Bacteria</taxon>
        <taxon>Bacillati</taxon>
        <taxon>Bacillota</taxon>
        <taxon>Clostridia</taxon>
        <taxon>Eubacteriales</taxon>
        <taxon>Oscillospiraceae</taxon>
        <taxon>Ruminococcus</taxon>
    </lineage>
</organism>
<accession>A0ABP1WHB7</accession>
<sequence length="112" mass="12805">MYENKFMYNNNFALRLSKLRTQKGVSARDMSLSIGQNAGYINNIETGKALPSMTSFFYICEYLGITPQEFFDADAEQPKELSKLISDLKKLNKRQLENIADIVNDLANGNRR</sequence>
<evidence type="ECO:0000313" key="4">
    <source>
        <dbReference type="Proteomes" id="UP000027600"/>
    </source>
</evidence>
<dbReference type="CDD" id="cd00093">
    <property type="entry name" value="HTH_XRE"/>
    <property type="match status" value="1"/>
</dbReference>
<dbReference type="InterPro" id="IPR050807">
    <property type="entry name" value="TransReg_Diox_bact_type"/>
</dbReference>
<dbReference type="EMBL" id="HF545616">
    <property type="protein sequence ID" value="CCO05223.1"/>
    <property type="molecule type" value="Genomic_DNA"/>
</dbReference>
<evidence type="ECO:0000313" key="3">
    <source>
        <dbReference type="EMBL" id="CCO05223.1"/>
    </source>
</evidence>
<dbReference type="SUPFAM" id="SSF47413">
    <property type="entry name" value="lambda repressor-like DNA-binding domains"/>
    <property type="match status" value="1"/>
</dbReference>
<protein>
    <recommendedName>
        <fullName evidence="2">HTH cro/C1-type domain-containing protein</fullName>
    </recommendedName>
</protein>
<dbReference type="RefSeq" id="WP_367576852.1">
    <property type="nucleotide sequence ID" value="NZ_MNTN01000030.1"/>
</dbReference>
<feature type="domain" description="HTH cro/C1-type" evidence="2">
    <location>
        <begin position="16"/>
        <end position="70"/>
    </location>
</feature>
<name>A0ABP1WHB7_9FIRM</name>
<dbReference type="InterPro" id="IPR010982">
    <property type="entry name" value="Lambda_DNA-bd_dom_sf"/>
</dbReference>
<dbReference type="PANTHER" id="PTHR46797:SF1">
    <property type="entry name" value="METHYLPHOSPHONATE SYNTHASE"/>
    <property type="match status" value="1"/>
</dbReference>
<gene>
    <name evidence="3" type="ORF">RBI_I01521</name>
</gene>
<evidence type="ECO:0000259" key="2">
    <source>
        <dbReference type="PROSITE" id="PS50943"/>
    </source>
</evidence>
<keyword evidence="1" id="KW-0238">DNA-binding</keyword>
<proteinExistence type="predicted"/>
<dbReference type="SMART" id="SM00530">
    <property type="entry name" value="HTH_XRE"/>
    <property type="match status" value="1"/>
</dbReference>
<keyword evidence="4" id="KW-1185">Reference proteome</keyword>
<dbReference type="PROSITE" id="PS50943">
    <property type="entry name" value="HTH_CROC1"/>
    <property type="match status" value="1"/>
</dbReference>
<dbReference type="PANTHER" id="PTHR46797">
    <property type="entry name" value="HTH-TYPE TRANSCRIPTIONAL REGULATOR"/>
    <property type="match status" value="1"/>
</dbReference>
<dbReference type="Pfam" id="PF12844">
    <property type="entry name" value="HTH_19"/>
    <property type="match status" value="1"/>
</dbReference>
<dbReference type="InterPro" id="IPR001387">
    <property type="entry name" value="Cro/C1-type_HTH"/>
</dbReference>
<dbReference type="Gene3D" id="1.10.260.40">
    <property type="entry name" value="lambda repressor-like DNA-binding domains"/>
    <property type="match status" value="1"/>
</dbReference>
<evidence type="ECO:0000256" key="1">
    <source>
        <dbReference type="ARBA" id="ARBA00023125"/>
    </source>
</evidence>